<proteinExistence type="predicted"/>
<name>A0A200QC36_MACCD</name>
<evidence type="ECO:0000313" key="2">
    <source>
        <dbReference type="Proteomes" id="UP000195402"/>
    </source>
</evidence>
<dbReference type="Proteomes" id="UP000195402">
    <property type="component" value="Unassembled WGS sequence"/>
</dbReference>
<dbReference type="AlphaFoldDB" id="A0A200QC36"/>
<keyword evidence="2" id="KW-1185">Reference proteome</keyword>
<protein>
    <submittedName>
        <fullName evidence="1">Uncharacterized protein</fullName>
    </submittedName>
</protein>
<dbReference type="EMBL" id="MVGT01002385">
    <property type="protein sequence ID" value="OVA08019.1"/>
    <property type="molecule type" value="Genomic_DNA"/>
</dbReference>
<evidence type="ECO:0000313" key="1">
    <source>
        <dbReference type="EMBL" id="OVA08019.1"/>
    </source>
</evidence>
<sequence>MEQQGPGTIVGILLEKGIILAANIGEETQKYIGKREENNPRPEADLLIAGWDEERIPKLFAVDATEQTSKRVEKRGITFKAQVRFEDAFLYLVVPPPKA</sequence>
<dbReference type="InParanoid" id="A0A200QC36"/>
<organism evidence="1 2">
    <name type="scientific">Macleaya cordata</name>
    <name type="common">Five-seeded plume-poppy</name>
    <name type="synonym">Bocconia cordata</name>
    <dbReference type="NCBI Taxonomy" id="56857"/>
    <lineage>
        <taxon>Eukaryota</taxon>
        <taxon>Viridiplantae</taxon>
        <taxon>Streptophyta</taxon>
        <taxon>Embryophyta</taxon>
        <taxon>Tracheophyta</taxon>
        <taxon>Spermatophyta</taxon>
        <taxon>Magnoliopsida</taxon>
        <taxon>Ranunculales</taxon>
        <taxon>Papaveraceae</taxon>
        <taxon>Papaveroideae</taxon>
        <taxon>Macleaya</taxon>
    </lineage>
</organism>
<gene>
    <name evidence="1" type="ORF">BVC80_7921g8</name>
</gene>
<comment type="caution">
    <text evidence="1">The sequence shown here is derived from an EMBL/GenBank/DDBJ whole genome shotgun (WGS) entry which is preliminary data.</text>
</comment>
<reference evidence="1 2" key="1">
    <citation type="journal article" date="2017" name="Mol. Plant">
        <title>The Genome of Medicinal Plant Macleaya cordata Provides New Insights into Benzylisoquinoline Alkaloids Metabolism.</title>
        <authorList>
            <person name="Liu X."/>
            <person name="Liu Y."/>
            <person name="Huang P."/>
            <person name="Ma Y."/>
            <person name="Qing Z."/>
            <person name="Tang Q."/>
            <person name="Cao H."/>
            <person name="Cheng P."/>
            <person name="Zheng Y."/>
            <person name="Yuan Z."/>
            <person name="Zhou Y."/>
            <person name="Liu J."/>
            <person name="Tang Z."/>
            <person name="Zhuo Y."/>
            <person name="Zhang Y."/>
            <person name="Yu L."/>
            <person name="Huang J."/>
            <person name="Yang P."/>
            <person name="Peng Q."/>
            <person name="Zhang J."/>
            <person name="Jiang W."/>
            <person name="Zhang Z."/>
            <person name="Lin K."/>
            <person name="Ro D.K."/>
            <person name="Chen X."/>
            <person name="Xiong X."/>
            <person name="Shang Y."/>
            <person name="Huang S."/>
            <person name="Zeng J."/>
        </authorList>
    </citation>
    <scope>NUCLEOTIDE SEQUENCE [LARGE SCALE GENOMIC DNA]</scope>
    <source>
        <strain evidence="2">cv. BLH2017</strain>
        <tissue evidence="1">Root</tissue>
    </source>
</reference>
<accession>A0A200QC36</accession>